<keyword evidence="4" id="KW-0963">Cytoplasm</keyword>
<comment type="function">
    <text evidence="4">Nucleoside triphosphate pyrophosphatase that hydrolyzes dTTP and UTP. May have a dual role in cell division arrest and in preventing the incorporation of modified nucleotides into cellular nucleic acids.</text>
</comment>
<comment type="subcellular location">
    <subcellularLocation>
        <location evidence="4">Cytoplasm</location>
    </subcellularLocation>
</comment>
<evidence type="ECO:0000313" key="6">
    <source>
        <dbReference type="Proteomes" id="UP001198163"/>
    </source>
</evidence>
<comment type="caution">
    <text evidence="5">The sequence shown here is derived from an EMBL/GenBank/DDBJ whole genome shotgun (WGS) entry which is preliminary data.</text>
</comment>
<dbReference type="RefSeq" id="WP_230754957.1">
    <property type="nucleotide sequence ID" value="NZ_JAINWA010000003.1"/>
</dbReference>
<sequence length="195" mass="21648">MEPIVLASTSPRRQEILKNLAIPFTVMSPSYEEPFFPELSPIETAELHSMKKVESVIRMDLKISAPWVLGADTLICLENRIFGKPADRDEAANMLASFSGKTHEVITGLSLYDATTQYISTTHSVSKVTFMEMDASTIEKYLDTGEWQGVAGAYRIQGLASCLITRIEGSWSGIVGLPIHELYAILREHGYSFTI</sequence>
<keyword evidence="3 4" id="KW-0546">Nucleotide metabolism</keyword>
<dbReference type="CDD" id="cd00555">
    <property type="entry name" value="Maf"/>
    <property type="match status" value="1"/>
</dbReference>
<dbReference type="Gene3D" id="3.90.950.10">
    <property type="match status" value="1"/>
</dbReference>
<dbReference type="PANTHER" id="PTHR43213">
    <property type="entry name" value="BIFUNCTIONAL DTTP/UTP PYROPHOSPHATASE/METHYLTRANSFERASE PROTEIN-RELATED"/>
    <property type="match status" value="1"/>
</dbReference>
<dbReference type="InterPro" id="IPR003697">
    <property type="entry name" value="Maf-like"/>
</dbReference>
<feature type="active site" description="Proton acceptor" evidence="4">
    <location>
        <position position="72"/>
    </location>
</feature>
<dbReference type="SUPFAM" id="SSF52972">
    <property type="entry name" value="ITPase-like"/>
    <property type="match status" value="1"/>
</dbReference>
<dbReference type="NCBIfam" id="TIGR00172">
    <property type="entry name" value="maf"/>
    <property type="match status" value="1"/>
</dbReference>
<organism evidence="5 6">
    <name type="scientific">Teretinema zuelzerae</name>
    <dbReference type="NCBI Taxonomy" id="156"/>
    <lineage>
        <taxon>Bacteria</taxon>
        <taxon>Pseudomonadati</taxon>
        <taxon>Spirochaetota</taxon>
        <taxon>Spirochaetia</taxon>
        <taxon>Spirochaetales</taxon>
        <taxon>Treponemataceae</taxon>
        <taxon>Teretinema</taxon>
    </lineage>
</organism>
<comment type="catalytic activity">
    <reaction evidence="4">
        <text>UTP + H2O = UMP + diphosphate + H(+)</text>
        <dbReference type="Rhea" id="RHEA:29395"/>
        <dbReference type="ChEBI" id="CHEBI:15377"/>
        <dbReference type="ChEBI" id="CHEBI:15378"/>
        <dbReference type="ChEBI" id="CHEBI:33019"/>
        <dbReference type="ChEBI" id="CHEBI:46398"/>
        <dbReference type="ChEBI" id="CHEBI:57865"/>
        <dbReference type="EC" id="3.6.1.9"/>
    </reaction>
</comment>
<feature type="site" description="Important for substrate specificity" evidence="4">
    <location>
        <position position="73"/>
    </location>
</feature>
<evidence type="ECO:0000313" key="5">
    <source>
        <dbReference type="EMBL" id="MCD1654571.1"/>
    </source>
</evidence>
<evidence type="ECO:0000256" key="2">
    <source>
        <dbReference type="ARBA" id="ARBA00022801"/>
    </source>
</evidence>
<dbReference type="GO" id="GO:0047429">
    <property type="term" value="F:nucleoside triphosphate diphosphatase activity"/>
    <property type="evidence" value="ECO:0007669"/>
    <property type="project" value="UniProtKB-EC"/>
</dbReference>
<comment type="similarity">
    <text evidence="4">Belongs to the Maf family. YhdE subfamily.</text>
</comment>
<dbReference type="Proteomes" id="UP001198163">
    <property type="component" value="Unassembled WGS sequence"/>
</dbReference>
<comment type="catalytic activity">
    <reaction evidence="4">
        <text>dTTP + H2O = dTMP + diphosphate + H(+)</text>
        <dbReference type="Rhea" id="RHEA:28534"/>
        <dbReference type="ChEBI" id="CHEBI:15377"/>
        <dbReference type="ChEBI" id="CHEBI:15378"/>
        <dbReference type="ChEBI" id="CHEBI:33019"/>
        <dbReference type="ChEBI" id="CHEBI:37568"/>
        <dbReference type="ChEBI" id="CHEBI:63528"/>
        <dbReference type="EC" id="3.6.1.9"/>
    </reaction>
</comment>
<dbReference type="AlphaFoldDB" id="A0AAE3EHN7"/>
<feature type="site" description="Important for substrate specificity" evidence="4">
    <location>
        <position position="12"/>
    </location>
</feature>
<reference evidence="5" key="1">
    <citation type="submission" date="2021-08" db="EMBL/GenBank/DDBJ databases">
        <title>Comparative analyses of Brucepasteria parasyntrophica and Teretinema zuelzerae.</title>
        <authorList>
            <person name="Song Y."/>
            <person name="Brune A."/>
        </authorList>
    </citation>
    <scope>NUCLEOTIDE SEQUENCE</scope>
    <source>
        <strain evidence="5">DSM 1903</strain>
    </source>
</reference>
<protein>
    <recommendedName>
        <fullName evidence="4">dTTP/UTP pyrophosphatase</fullName>
        <shortName evidence="4">dTTPase/UTPase</shortName>
        <ecNumber evidence="4">3.6.1.9</ecNumber>
    </recommendedName>
    <alternativeName>
        <fullName evidence="4">Nucleoside triphosphate pyrophosphatase</fullName>
    </alternativeName>
    <alternativeName>
        <fullName evidence="4">Nucleotide pyrophosphatase</fullName>
        <shortName evidence="4">Nucleotide PPase</shortName>
    </alternativeName>
</protein>
<dbReference type="HAMAP" id="MF_00528">
    <property type="entry name" value="Maf"/>
    <property type="match status" value="1"/>
</dbReference>
<dbReference type="EMBL" id="JAINWA010000003">
    <property type="protein sequence ID" value="MCD1654571.1"/>
    <property type="molecule type" value="Genomic_DNA"/>
</dbReference>
<name>A0AAE3EHN7_9SPIR</name>
<accession>A0AAE3EHN7</accession>
<comment type="caution">
    <text evidence="4">Lacks conserved residue(s) required for the propagation of feature annotation.</text>
</comment>
<evidence type="ECO:0000256" key="1">
    <source>
        <dbReference type="ARBA" id="ARBA00001968"/>
    </source>
</evidence>
<gene>
    <name evidence="5" type="ORF">K7J14_07605</name>
</gene>
<keyword evidence="6" id="KW-1185">Reference proteome</keyword>
<dbReference type="GO" id="GO:0009117">
    <property type="term" value="P:nucleotide metabolic process"/>
    <property type="evidence" value="ECO:0007669"/>
    <property type="project" value="UniProtKB-KW"/>
</dbReference>
<keyword evidence="2 4" id="KW-0378">Hydrolase</keyword>
<evidence type="ECO:0000256" key="4">
    <source>
        <dbReference type="HAMAP-Rule" id="MF_00528"/>
    </source>
</evidence>
<comment type="cofactor">
    <cofactor evidence="1 4">
        <name>a divalent metal cation</name>
        <dbReference type="ChEBI" id="CHEBI:60240"/>
    </cofactor>
</comment>
<dbReference type="EC" id="3.6.1.9" evidence="4"/>
<dbReference type="Pfam" id="PF02545">
    <property type="entry name" value="Maf"/>
    <property type="match status" value="1"/>
</dbReference>
<proteinExistence type="inferred from homology"/>
<dbReference type="InterPro" id="IPR029001">
    <property type="entry name" value="ITPase-like_fam"/>
</dbReference>
<evidence type="ECO:0000256" key="3">
    <source>
        <dbReference type="ARBA" id="ARBA00023080"/>
    </source>
</evidence>
<feature type="site" description="Important for substrate specificity" evidence="4">
    <location>
        <position position="157"/>
    </location>
</feature>
<dbReference type="PIRSF" id="PIRSF006305">
    <property type="entry name" value="Maf"/>
    <property type="match status" value="1"/>
</dbReference>
<dbReference type="PANTHER" id="PTHR43213:SF5">
    <property type="entry name" value="BIFUNCTIONAL DTTP_UTP PYROPHOSPHATASE_METHYLTRANSFERASE PROTEIN-RELATED"/>
    <property type="match status" value="1"/>
</dbReference>
<dbReference type="GO" id="GO:0005737">
    <property type="term" value="C:cytoplasm"/>
    <property type="evidence" value="ECO:0007669"/>
    <property type="project" value="UniProtKB-SubCell"/>
</dbReference>